<evidence type="ECO:0000313" key="7">
    <source>
        <dbReference type="EMBL" id="CCF50745.1"/>
    </source>
</evidence>
<organism evidence="7 8">
    <name type="scientific">Ustilago hordei</name>
    <name type="common">Barley covered smut fungus</name>
    <dbReference type="NCBI Taxonomy" id="120017"/>
    <lineage>
        <taxon>Eukaryota</taxon>
        <taxon>Fungi</taxon>
        <taxon>Dikarya</taxon>
        <taxon>Basidiomycota</taxon>
        <taxon>Ustilaginomycotina</taxon>
        <taxon>Ustilaginomycetes</taxon>
        <taxon>Ustilaginales</taxon>
        <taxon>Ustilaginaceae</taxon>
        <taxon>Ustilago</taxon>
    </lineage>
</organism>
<evidence type="ECO:0000256" key="5">
    <source>
        <dbReference type="SAM" id="MobiDB-lite"/>
    </source>
</evidence>
<comment type="subcellular location">
    <subcellularLocation>
        <location evidence="1">Nucleus</location>
    </subcellularLocation>
</comment>
<keyword evidence="3" id="KW-0804">Transcription</keyword>
<evidence type="ECO:0000256" key="1">
    <source>
        <dbReference type="ARBA" id="ARBA00004123"/>
    </source>
</evidence>
<dbReference type="EMBL" id="CAGI01000157">
    <property type="protein sequence ID" value="CCF50745.1"/>
    <property type="molecule type" value="Genomic_DNA"/>
</dbReference>
<evidence type="ECO:0000259" key="6">
    <source>
        <dbReference type="PROSITE" id="PS51821"/>
    </source>
</evidence>
<dbReference type="GO" id="GO:0005634">
    <property type="term" value="C:nucleus"/>
    <property type="evidence" value="ECO:0007669"/>
    <property type="project" value="UniProtKB-SubCell"/>
</dbReference>
<dbReference type="PANTHER" id="PTHR33572">
    <property type="entry name" value="SPORE DEVELOPMENT REGULATOR VOSA"/>
    <property type="match status" value="1"/>
</dbReference>
<dbReference type="OMA" id="FLICQCS"/>
<dbReference type="PANTHER" id="PTHR33572:SF15">
    <property type="entry name" value="VELVET DOMAIN-CONTAINING PROTEIN"/>
    <property type="match status" value="1"/>
</dbReference>
<feature type="compositionally biased region" description="Low complexity" evidence="5">
    <location>
        <begin position="117"/>
        <end position="132"/>
    </location>
</feature>
<reference evidence="7 8" key="1">
    <citation type="journal article" date="2012" name="Plant Cell">
        <title>Genome comparison of barley and maize smut fungi reveals targeted loss of RNA silencing components and species-specific presence of transposable elements.</title>
        <authorList>
            <person name="Laurie J.D."/>
            <person name="Ali S."/>
            <person name="Linning R."/>
            <person name="Mannhaupt G."/>
            <person name="Wong P."/>
            <person name="Gueldener U."/>
            <person name="Muensterkoetter M."/>
            <person name="Moore R."/>
            <person name="Kahmann R."/>
            <person name="Bakkeren G."/>
            <person name="Schirawski J."/>
        </authorList>
    </citation>
    <scope>NUCLEOTIDE SEQUENCE [LARGE SCALE GENOMIC DNA]</scope>
    <source>
        <strain evidence="8">Uh4875-4</strain>
    </source>
</reference>
<dbReference type="eggNOG" id="ENOG502S9PG">
    <property type="taxonomic scope" value="Eukaryota"/>
</dbReference>
<keyword evidence="2" id="KW-0805">Transcription regulation</keyword>
<dbReference type="Proteomes" id="UP000006174">
    <property type="component" value="Unassembled WGS sequence"/>
</dbReference>
<feature type="compositionally biased region" description="Basic residues" evidence="5">
    <location>
        <begin position="107"/>
        <end position="116"/>
    </location>
</feature>
<evidence type="ECO:0000313" key="8">
    <source>
        <dbReference type="Proteomes" id="UP000006174"/>
    </source>
</evidence>
<feature type="compositionally biased region" description="Polar residues" evidence="5">
    <location>
        <begin position="134"/>
        <end position="160"/>
    </location>
</feature>
<evidence type="ECO:0000256" key="2">
    <source>
        <dbReference type="ARBA" id="ARBA00023015"/>
    </source>
</evidence>
<proteinExistence type="predicted"/>
<dbReference type="HOGENOM" id="CLU_058889_0_0_1"/>
<feature type="domain" description="Velvet" evidence="6">
    <location>
        <begin position="5"/>
        <end position="277"/>
    </location>
</feature>
<feature type="region of interest" description="Disordered" evidence="5">
    <location>
        <begin position="93"/>
        <end position="162"/>
    </location>
</feature>
<accession>I2FV02</accession>
<dbReference type="Gene3D" id="2.60.40.3960">
    <property type="entry name" value="Velvet domain"/>
    <property type="match status" value="1"/>
</dbReference>
<dbReference type="InterPro" id="IPR037525">
    <property type="entry name" value="Velvet_dom"/>
</dbReference>
<protein>
    <recommendedName>
        <fullName evidence="6">Velvet domain-containing protein</fullName>
    </recommendedName>
</protein>
<evidence type="ECO:0000256" key="4">
    <source>
        <dbReference type="ARBA" id="ARBA00023242"/>
    </source>
</evidence>
<dbReference type="Pfam" id="PF11754">
    <property type="entry name" value="Velvet"/>
    <property type="match status" value="1"/>
</dbReference>
<name>I2FV02_USTHO</name>
<comment type="caution">
    <text evidence="7">The sequence shown here is derived from an EMBL/GenBank/DDBJ whole genome shotgun (WGS) entry which is preliminary data.</text>
</comment>
<dbReference type="STRING" id="1128400.I2FV02"/>
<evidence type="ECO:0000256" key="3">
    <source>
        <dbReference type="ARBA" id="ARBA00023163"/>
    </source>
</evidence>
<gene>
    <name evidence="7" type="ORF">UHOR_06309</name>
</gene>
<dbReference type="OrthoDB" id="3056235at2759"/>
<dbReference type="InterPro" id="IPR038491">
    <property type="entry name" value="Velvet_dom_sf"/>
</dbReference>
<keyword evidence="4" id="KW-0539">Nucleus</keyword>
<dbReference type="PROSITE" id="PS51821">
    <property type="entry name" value="VELVET"/>
    <property type="match status" value="1"/>
</dbReference>
<dbReference type="InterPro" id="IPR021740">
    <property type="entry name" value="Velvet"/>
</dbReference>
<keyword evidence="8" id="KW-1185">Reference proteome</keyword>
<dbReference type="AlphaFoldDB" id="I2FV02"/>
<sequence>MTSSSSSIEHKLILVQEPTIGAAFEDNLLGRIGLAPPLVVELQVIKDGQASDASAELPFLICQCSLLDEQGSTADMVNQTAVSAAAAAAAATAQSPSKLTVPTGSTRARRGRRSSSGRRGSASTSAVSTRSSESTDASTSAGAISDDIPSSHTATRSGQESPAKLARMLYGTLVAGPQLYLAPPTTTASASRGEQGEKPYFFFPEISIRTPGKFKIVCRLMRLSLPGMQERGVMDDGVLASVETQVFEVVKRGDYTAPYVTDVSRHFARQGVPLLLPPGVSSD</sequence>